<accession>A0AB33I9J6</accession>
<dbReference type="AlphaFoldDB" id="A0AB33I9J6"/>
<protein>
    <submittedName>
        <fullName evidence="1">Uncharacterized protein</fullName>
    </submittedName>
</protein>
<dbReference type="Proteomes" id="UP000516424">
    <property type="component" value="Chromosome"/>
</dbReference>
<gene>
    <name evidence="1" type="ORF">EMQ_0756</name>
</gene>
<name>A0AB33I9J6_ACEAC</name>
<organism evidence="1 2">
    <name type="scientific">Acetobacter aceti NBRC 14818</name>
    <dbReference type="NCBI Taxonomy" id="887700"/>
    <lineage>
        <taxon>Bacteria</taxon>
        <taxon>Pseudomonadati</taxon>
        <taxon>Pseudomonadota</taxon>
        <taxon>Alphaproteobacteria</taxon>
        <taxon>Acetobacterales</taxon>
        <taxon>Acetobacteraceae</taxon>
        <taxon>Acetobacter</taxon>
        <taxon>Acetobacter subgen. Acetobacter</taxon>
    </lineage>
</organism>
<evidence type="ECO:0000313" key="2">
    <source>
        <dbReference type="Proteomes" id="UP000516424"/>
    </source>
</evidence>
<sequence>MKKDESTKTTRGTVLDAIEKLAEEISPVLGPIKTAELMLPVFSALQMHLAEYDASRIILGLLERLHSLEIARQAAEQPEGMLQEEYINGRLDLELSTMQRIVLLTVSEQTASDLRSPLNAFCERLRQQTFDALQQAGRSGKPS</sequence>
<dbReference type="EMBL" id="AP023410">
    <property type="protein sequence ID" value="BCK75150.1"/>
    <property type="molecule type" value="Genomic_DNA"/>
</dbReference>
<evidence type="ECO:0000313" key="1">
    <source>
        <dbReference type="EMBL" id="BCK75150.1"/>
    </source>
</evidence>
<reference evidence="1 2" key="1">
    <citation type="journal article" date="2011" name="Microbiology">
        <title>Transcriptome response to different carbon sources in Acetobacter aceti.</title>
        <authorList>
            <person name="Sakurai K."/>
            <person name="Arai H."/>
            <person name="Ishii M."/>
            <person name="Igarashi Y."/>
        </authorList>
    </citation>
    <scope>NUCLEOTIDE SEQUENCE [LARGE SCALE GENOMIC DNA]</scope>
    <source>
        <strain evidence="1 2">NBRC 14818</strain>
    </source>
</reference>
<proteinExistence type="predicted"/>
<keyword evidence="2" id="KW-1185">Reference proteome</keyword>
<dbReference type="RefSeq" id="WP_010666264.1">
    <property type="nucleotide sequence ID" value="NZ_AP023410.1"/>
</dbReference>